<evidence type="ECO:0000256" key="5">
    <source>
        <dbReference type="ARBA" id="ARBA00023212"/>
    </source>
</evidence>
<keyword evidence="5" id="KW-0206">Cytoskeleton</keyword>
<dbReference type="Pfam" id="PF12309">
    <property type="entry name" value="KBP_C"/>
    <property type="match status" value="1"/>
</dbReference>
<protein>
    <recommendedName>
        <fullName evidence="3">KIF-binding protein</fullName>
    </recommendedName>
</protein>
<name>A0ABQ6MB51_9STRA</name>
<proteinExistence type="inferred from homology"/>
<evidence type="ECO:0000256" key="2">
    <source>
        <dbReference type="ARBA" id="ARBA00010305"/>
    </source>
</evidence>
<dbReference type="EMBL" id="BRYB01000108">
    <property type="protein sequence ID" value="GMI22892.1"/>
    <property type="molecule type" value="Genomic_DNA"/>
</dbReference>
<gene>
    <name evidence="6" type="ORF">TeGR_g11996</name>
</gene>
<dbReference type="PANTHER" id="PTHR46321">
    <property type="entry name" value="KIF1-BINDING PROTEIN"/>
    <property type="match status" value="1"/>
</dbReference>
<organism evidence="6 7">
    <name type="scientific">Tetraparma gracilis</name>
    <dbReference type="NCBI Taxonomy" id="2962635"/>
    <lineage>
        <taxon>Eukaryota</taxon>
        <taxon>Sar</taxon>
        <taxon>Stramenopiles</taxon>
        <taxon>Ochrophyta</taxon>
        <taxon>Bolidophyceae</taxon>
        <taxon>Parmales</taxon>
        <taxon>Triparmaceae</taxon>
        <taxon>Tetraparma</taxon>
    </lineage>
</organism>
<evidence type="ECO:0000313" key="7">
    <source>
        <dbReference type="Proteomes" id="UP001165060"/>
    </source>
</evidence>
<sequence>MTNSSAMDPSKISAALSAAGLVMNADGSVTNPSDPSAPLPPSIAMNGAADGQGRFYSAKEFSALLATNDALCSAPCADEKKPYAEKYSARSALDEARKNIETKRVLAMVDSASPTPPATLKLAQQQAARLEFRLGRIASDTEEGSVVVLEHLTAAMPSLVSEAFLKAVDALSVEPEGGFPKDQKNVPCSLPPVPAPPADLLPEVASLLNIAAVCFCNRENFPLCLALLHASVALTKSAGGGREADLAPLETQATFFLAQAYGAAGDGPNSATYCGLTTVRQLKYDYDAASPPSCSLDPIDWCRNVMTLAGFYANSDTRQADHCYRAVAVVLEAYLSSSPLLAELEYDLKEMQTDLEKSRAEFYMGLLAQAAEVHSYAQEAGTPPAPPPSSEELPPLAVDFSSLLPTLPPAAGFVLPPDRFLASCRSYEFARSIFLPANALISDLLPKHPVDGHVSTHIELCLWRSALFKHVAAFEADEKRKLAMLKKRVEAVEPVLHKGVNEQAYMGLVKTVYHDVGSGYLDLFECKYYRIEGKMQQDPGYQLKQVEAAKCNEFMQKSVSNFSSFIRLYWKPDKMAAMENEGKEDMGDGWMTLNILPDKDELSAYLGAHFRIARLLSKALPKPGPGGHAFVVECLGRSAKRFQFFMDFIDAHMRKGEKKEEFKEELGGLEPQYDIAKQMCELLPLKMQASSQGKSFVGAA</sequence>
<comment type="similarity">
    <text evidence="2">Belongs to the KIF-binding protein family.</text>
</comment>
<dbReference type="Proteomes" id="UP001165060">
    <property type="component" value="Unassembled WGS sequence"/>
</dbReference>
<accession>A0ABQ6MB51</accession>
<reference evidence="6 7" key="1">
    <citation type="journal article" date="2023" name="Commun. Biol.">
        <title>Genome analysis of Parmales, the sister group of diatoms, reveals the evolutionary specialization of diatoms from phago-mixotrophs to photoautotrophs.</title>
        <authorList>
            <person name="Ban H."/>
            <person name="Sato S."/>
            <person name="Yoshikawa S."/>
            <person name="Yamada K."/>
            <person name="Nakamura Y."/>
            <person name="Ichinomiya M."/>
            <person name="Sato N."/>
            <person name="Blanc-Mathieu R."/>
            <person name="Endo H."/>
            <person name="Kuwata A."/>
            <person name="Ogata H."/>
        </authorList>
    </citation>
    <scope>NUCLEOTIDE SEQUENCE [LARGE SCALE GENOMIC DNA]</scope>
</reference>
<comment type="subcellular location">
    <subcellularLocation>
        <location evidence="1">Cytoplasm</location>
        <location evidence="1">Cytoskeleton</location>
    </subcellularLocation>
</comment>
<evidence type="ECO:0000256" key="4">
    <source>
        <dbReference type="ARBA" id="ARBA00022490"/>
    </source>
</evidence>
<comment type="caution">
    <text evidence="6">The sequence shown here is derived from an EMBL/GenBank/DDBJ whole genome shotgun (WGS) entry which is preliminary data.</text>
</comment>
<keyword evidence="7" id="KW-1185">Reference proteome</keyword>
<evidence type="ECO:0000256" key="3">
    <source>
        <dbReference type="ARBA" id="ARBA00016840"/>
    </source>
</evidence>
<keyword evidence="4" id="KW-0963">Cytoplasm</keyword>
<dbReference type="PANTHER" id="PTHR46321:SF1">
    <property type="entry name" value="KIF-BINDING PROTEIN"/>
    <property type="match status" value="1"/>
</dbReference>
<evidence type="ECO:0000256" key="1">
    <source>
        <dbReference type="ARBA" id="ARBA00004245"/>
    </source>
</evidence>
<evidence type="ECO:0000313" key="6">
    <source>
        <dbReference type="EMBL" id="GMI22892.1"/>
    </source>
</evidence>
<dbReference type="InterPro" id="IPR022083">
    <property type="entry name" value="KBP"/>
</dbReference>